<accession>A0A7K0GCE8</accession>
<name>A0A7K0GCE8_PARDI</name>
<dbReference type="RefSeq" id="WP_141806875.1">
    <property type="nucleotide sequence ID" value="NZ_BAABRY010000032.1"/>
</dbReference>
<dbReference type="Proteomes" id="UP000463337">
    <property type="component" value="Unassembled WGS sequence"/>
</dbReference>
<protein>
    <submittedName>
        <fullName evidence="2">Uncharacterized protein</fullName>
    </submittedName>
</protein>
<feature type="region of interest" description="Disordered" evidence="1">
    <location>
        <begin position="48"/>
        <end position="113"/>
    </location>
</feature>
<feature type="compositionally biased region" description="Basic and acidic residues" evidence="1">
    <location>
        <begin position="50"/>
        <end position="70"/>
    </location>
</feature>
<evidence type="ECO:0000256" key="1">
    <source>
        <dbReference type="SAM" id="MobiDB-lite"/>
    </source>
</evidence>
<sequence>MLTFFISTHLINRNNCVASKLTYIYSVCTTSRFVEDFLRGPARRVCGQPMRERSSHRHDTLSREWRENPGARHLGSKPGRWSPALKKAVLTGPTPDPVQSDTRPRSVSDRTGFGAGVSFSPFRQVAINL</sequence>
<evidence type="ECO:0000313" key="2">
    <source>
        <dbReference type="EMBL" id="MRY56732.1"/>
    </source>
</evidence>
<proteinExistence type="predicted"/>
<organism evidence="2 3">
    <name type="scientific">Parabacteroides distasonis</name>
    <dbReference type="NCBI Taxonomy" id="823"/>
    <lineage>
        <taxon>Bacteria</taxon>
        <taxon>Pseudomonadati</taxon>
        <taxon>Bacteroidota</taxon>
        <taxon>Bacteroidia</taxon>
        <taxon>Bacteroidales</taxon>
        <taxon>Tannerellaceae</taxon>
        <taxon>Parabacteroides</taxon>
    </lineage>
</organism>
<reference evidence="2 3" key="1">
    <citation type="journal article" date="2019" name="Nat. Med.">
        <title>A library of human gut bacterial isolates paired with longitudinal multiomics data enables mechanistic microbiome research.</title>
        <authorList>
            <person name="Poyet M."/>
            <person name="Groussin M."/>
            <person name="Gibbons S.M."/>
            <person name="Avila-Pacheco J."/>
            <person name="Jiang X."/>
            <person name="Kearney S.M."/>
            <person name="Perrotta A.R."/>
            <person name="Berdy B."/>
            <person name="Zhao S."/>
            <person name="Lieberman T.D."/>
            <person name="Swanson P.K."/>
            <person name="Smith M."/>
            <person name="Roesemann S."/>
            <person name="Alexander J.E."/>
            <person name="Rich S.A."/>
            <person name="Livny J."/>
            <person name="Vlamakis H."/>
            <person name="Clish C."/>
            <person name="Bullock K."/>
            <person name="Deik A."/>
            <person name="Scott J."/>
            <person name="Pierce K.A."/>
            <person name="Xavier R.J."/>
            <person name="Alm E.J."/>
        </authorList>
    </citation>
    <scope>NUCLEOTIDE SEQUENCE [LARGE SCALE GENOMIC DNA]</scope>
    <source>
        <strain evidence="2 3">BIOML-A41</strain>
    </source>
</reference>
<gene>
    <name evidence="2" type="ORF">GKD59_02150</name>
</gene>
<evidence type="ECO:0000313" key="3">
    <source>
        <dbReference type="Proteomes" id="UP000463337"/>
    </source>
</evidence>
<dbReference type="EMBL" id="WKLT01000002">
    <property type="protein sequence ID" value="MRY56732.1"/>
    <property type="molecule type" value="Genomic_DNA"/>
</dbReference>
<comment type="caution">
    <text evidence="2">The sequence shown here is derived from an EMBL/GenBank/DDBJ whole genome shotgun (WGS) entry which is preliminary data.</text>
</comment>
<dbReference type="AlphaFoldDB" id="A0A7K0GCE8"/>